<gene>
    <name evidence="2" type="ORF">SAMN06295900_102320</name>
</gene>
<accession>A0A1X7D338</accession>
<reference evidence="3" key="1">
    <citation type="submission" date="2017-04" db="EMBL/GenBank/DDBJ databases">
        <authorList>
            <person name="Varghese N."/>
            <person name="Submissions S."/>
        </authorList>
    </citation>
    <scope>NUCLEOTIDE SEQUENCE [LARGE SCALE GENOMIC DNA]</scope>
    <source>
        <strain evidence="3">Ballard 720</strain>
    </source>
</reference>
<evidence type="ECO:0000313" key="3">
    <source>
        <dbReference type="Proteomes" id="UP000192911"/>
    </source>
</evidence>
<dbReference type="GeneID" id="95552358"/>
<proteinExistence type="predicted"/>
<dbReference type="Proteomes" id="UP000192911">
    <property type="component" value="Unassembled WGS sequence"/>
</dbReference>
<evidence type="ECO:0000313" key="2">
    <source>
        <dbReference type="EMBL" id="SMF07694.1"/>
    </source>
</evidence>
<keyword evidence="1" id="KW-0732">Signal</keyword>
<dbReference type="EMBL" id="FXAH01000002">
    <property type="protein sequence ID" value="SMF07694.1"/>
    <property type="molecule type" value="Genomic_DNA"/>
</dbReference>
<keyword evidence="3" id="KW-1185">Reference proteome</keyword>
<evidence type="ECO:0000256" key="1">
    <source>
        <dbReference type="SAM" id="SignalP"/>
    </source>
</evidence>
<sequence length="195" mass="20972">MNLTAAISIGLTAMGVSAAACAKPSIDFVLGKGVTGALGSIQCLSEQAGIASRHTTVQGQQVEGAVEVPLQPLLAGGEGKYTITCTVVEGQSGGSYTAQFEGVKFREGKHGTEAARYDEHGFAYGVKIPISQTINACYDKWNRVMIEPCMREYYGKKRYYLSSTIGIENVRFEYNAEYSSNVGVFIENNPKYSAP</sequence>
<name>A0A1X7D338_TRICW</name>
<feature type="signal peptide" evidence="1">
    <location>
        <begin position="1"/>
        <end position="22"/>
    </location>
</feature>
<dbReference type="RefSeq" id="WP_139831114.1">
    <property type="nucleotide sequence ID" value="NZ_BSQD01000002.1"/>
</dbReference>
<protein>
    <submittedName>
        <fullName evidence="2">Uncharacterized protein</fullName>
    </submittedName>
</protein>
<dbReference type="AlphaFoldDB" id="A0A1X7D338"/>
<organism evidence="2 3">
    <name type="scientific">Trinickia caryophylli</name>
    <name type="common">Paraburkholderia caryophylli</name>
    <dbReference type="NCBI Taxonomy" id="28094"/>
    <lineage>
        <taxon>Bacteria</taxon>
        <taxon>Pseudomonadati</taxon>
        <taxon>Pseudomonadota</taxon>
        <taxon>Betaproteobacteria</taxon>
        <taxon>Burkholderiales</taxon>
        <taxon>Burkholderiaceae</taxon>
        <taxon>Trinickia</taxon>
    </lineage>
</organism>
<feature type="chain" id="PRO_5012552896" evidence="1">
    <location>
        <begin position="23"/>
        <end position="195"/>
    </location>
</feature>